<feature type="active site" evidence="13 16">
    <location>
        <position position="440"/>
    </location>
</feature>
<feature type="disulfide bond" evidence="15">
    <location>
        <begin position="417"/>
        <end position="498"/>
    </location>
</feature>
<feature type="binding site" evidence="14 16">
    <location>
        <position position="449"/>
    </location>
    <ligand>
        <name>Zn(2+)</name>
        <dbReference type="ChEBI" id="CHEBI:29105"/>
        <note>catalytic</note>
    </ligand>
</feature>
<evidence type="ECO:0000313" key="20">
    <source>
        <dbReference type="Proteomes" id="UP001152320"/>
    </source>
</evidence>
<evidence type="ECO:0000259" key="17">
    <source>
        <dbReference type="PROSITE" id="PS50215"/>
    </source>
</evidence>
<dbReference type="Pfam" id="PF19030">
    <property type="entry name" value="TSP1_ADAMTS"/>
    <property type="match status" value="10"/>
</dbReference>
<evidence type="ECO:0000256" key="5">
    <source>
        <dbReference type="ARBA" id="ARBA00022723"/>
    </source>
</evidence>
<evidence type="ECO:0000256" key="14">
    <source>
        <dbReference type="PIRSR" id="PIRSR613273-2"/>
    </source>
</evidence>
<keyword evidence="20" id="KW-1185">Reference proteome</keyword>
<evidence type="ECO:0000256" key="11">
    <source>
        <dbReference type="ARBA" id="ARBA00023157"/>
    </source>
</evidence>
<dbReference type="FunFam" id="2.20.100.10:FF:000006">
    <property type="entry name" value="A disintegrin and metalloproteinase with thrombospondin motifs 1"/>
    <property type="match status" value="1"/>
</dbReference>
<comment type="cofactor">
    <cofactor evidence="14">
        <name>Zn(2+)</name>
        <dbReference type="ChEBI" id="CHEBI:29105"/>
    </cofactor>
    <text evidence="14">Binds 1 zinc ion per subunit.</text>
</comment>
<dbReference type="PRINTS" id="PR01857">
    <property type="entry name" value="ADAMTSFAMILY"/>
</dbReference>
<gene>
    <name evidence="19" type="ORF">HOLleu_05427</name>
</gene>
<dbReference type="OrthoDB" id="5948003at2759"/>
<evidence type="ECO:0000256" key="12">
    <source>
        <dbReference type="ARBA" id="ARBA00023180"/>
    </source>
</evidence>
<feature type="binding site" evidence="14">
    <location>
        <position position="298"/>
    </location>
    <ligand>
        <name>Ca(2+)</name>
        <dbReference type="ChEBI" id="CHEBI:29108"/>
        <label>1</label>
    </ligand>
</feature>
<dbReference type="Gene3D" id="3.40.1620.60">
    <property type="match status" value="2"/>
</dbReference>
<evidence type="ECO:0000256" key="15">
    <source>
        <dbReference type="PIRSR" id="PIRSR613273-3"/>
    </source>
</evidence>
<keyword evidence="7" id="KW-0677">Repeat</keyword>
<feature type="disulfide bond" evidence="15">
    <location>
        <begin position="575"/>
        <end position="590"/>
    </location>
</feature>
<dbReference type="PROSITE" id="PS50092">
    <property type="entry name" value="TSP1"/>
    <property type="match status" value="12"/>
</dbReference>
<organism evidence="19 20">
    <name type="scientific">Holothuria leucospilota</name>
    <name type="common">Black long sea cucumber</name>
    <name type="synonym">Mertensiothuria leucospilota</name>
    <dbReference type="NCBI Taxonomy" id="206669"/>
    <lineage>
        <taxon>Eukaryota</taxon>
        <taxon>Metazoa</taxon>
        <taxon>Echinodermata</taxon>
        <taxon>Eleutherozoa</taxon>
        <taxon>Echinozoa</taxon>
        <taxon>Holothuroidea</taxon>
        <taxon>Aspidochirotacea</taxon>
        <taxon>Aspidochirotida</taxon>
        <taxon>Holothuriidae</taxon>
        <taxon>Holothuria</taxon>
    </lineage>
</organism>
<proteinExistence type="predicted"/>
<dbReference type="GO" id="GO:0031012">
    <property type="term" value="C:extracellular matrix"/>
    <property type="evidence" value="ECO:0007669"/>
    <property type="project" value="TreeGrafter"/>
</dbReference>
<evidence type="ECO:0000256" key="6">
    <source>
        <dbReference type="ARBA" id="ARBA00022729"/>
    </source>
</evidence>
<dbReference type="InterPro" id="IPR012314">
    <property type="entry name" value="Pept_M12B_GON-ADAMTSs"/>
</dbReference>
<dbReference type="SMART" id="SM00209">
    <property type="entry name" value="TSP1"/>
    <property type="match status" value="12"/>
</dbReference>
<keyword evidence="11 15" id="KW-1015">Disulfide bond</keyword>
<dbReference type="Pfam" id="PF00090">
    <property type="entry name" value="TSP_1"/>
    <property type="match status" value="1"/>
</dbReference>
<feature type="domain" description="Peptidase M12B" evidence="17">
    <location>
        <begin position="295"/>
        <end position="503"/>
    </location>
</feature>
<evidence type="ECO:0000313" key="19">
    <source>
        <dbReference type="EMBL" id="KAJ8046666.1"/>
    </source>
</evidence>
<keyword evidence="9 14" id="KW-0862">Zinc</keyword>
<accession>A0A9Q1HIY1</accession>
<evidence type="ECO:0000256" key="2">
    <source>
        <dbReference type="ARBA" id="ARBA00022525"/>
    </source>
</evidence>
<keyword evidence="8" id="KW-0378">Hydrolase</keyword>
<feature type="disulfide bond" evidence="15">
    <location>
        <begin position="535"/>
        <end position="562"/>
    </location>
</feature>
<dbReference type="PANTHER" id="PTHR13723:SF278">
    <property type="entry name" value="ADAM METALLOPEPTIDASE WITH THROMBOSPONDIN TYPE 1 MOTIF A, ISOFORM B"/>
    <property type="match status" value="1"/>
</dbReference>
<comment type="caution">
    <text evidence="19">The sequence shown here is derived from an EMBL/GenBank/DDBJ whole genome shotgun (WGS) entry which is preliminary data.</text>
</comment>
<sequence>MTMALPSAQWFFMCLQTYNRVRPSYRMRTFHPAALLLILPLLVSFIVADQPSLAGKDGNSSPWKQEVVSPNRLDGRGSLIHRTRHFQKRSLSFYGSEEEKLSFHEEGEEAVFYSIDAFGEQFLLNLKRDHSFISPTYRVDVNGQDKLNESAFDSLRHCFYSGSVNNHDASFAVFSLCGGMSGLFQIYNGSQFLIEPVKAHKDQEIHEQPLQKEHIISTHNPDYQAPPPTAGVDQPQTCGTKMSDADKELPIANSFSSQLNSMTEHIGKRLKSQEADKNESNKVKSRRKRFMSYEHFLELMVVADSKMVDHHGDNVQHYILTLTSMVDRIFRDPSIGNSIDVVLVQRVMLLPEVEPDLEISSSSTSTLRSFCAWQKRQNEPNGHPHHFDTAILLTRENICRTETACDTLGLAELGTICDLNRSCSIVEDNGLSAAFTMAHEMGHVFNLPHDDARKCEEYIGSAYHVMAPTLNHSTKPWTWSNCSRHYLTSFLEAGHAHCLWNKPNDTQALPSYLPGEVYNTTKQCAIVFGENSRLCPFTKYKSCSLLWCTGSHRSRDTSGAGCYTHQVPQADGTPCELNKMGPEWCIRRKCVPRTPNAVEIHGGWGQWAPFGTCSRTCGGGVQQSRRECNDPVPQNGGKYCIGDRMRFRSCAIEPCPPDSKDFREEQCAAFNTEGTEWVAKFTGVHDNDVCKLFCQKKNNPTSFQRKSKQVIDGTTCKPGGDDICVQGQCKRAGCDHRLGSLTKRDNCYVCGGDNSTCRQLSGTYSQQKWGYSQVVEIPIYATNLVVTQRSYSTQDDNFLALRSRTGTYYFNGNFVVSTSLRKIKMVGVVVTYSGSDQIVESITSEGQFNESITVEVLSVGRTILPPNITYSYYVPLQGEADYAWDNNGPWGTCSRLCGGNKSRALWCIRRDDSTRVSPSKCTQPMPSRIYKPCNNKCFLRWEELARSECSSRCGQGLQQVDMRCYKVMKKTGRKKIEHDDHCAILERKPPRVRPCQGLCPSAHWQYSDWTTCSRPCNNGTRVRNAICRNSRGQTVNESQCTEPKHVKEQCNIDPCPQWRVSHYSSCSVTCGRGQMLRTVMCYQDEVRVRDELCPASLRPEHVRPCEESMCPSWQHGSWGECSVSCGRGTKVRSARCLRYDGMQINDDMCNPATKPVEDQSCEMPACDGDQIFSLGARTFAGQWRMGAWTECSETCGPGKKERYVTCSSLDGTPTDDNMCDPVLRPSSMEVCEVRPCTHWESGIWQECSKSCGKGVKQRTVLCRHEDGQYISDDYCGQEEKPDTRQSCKIRSCRRKQRRWKKERWSQCSVLCGHGIKTRNVTCLDEYRNILQDSECSDPKPREVRKCAKAPCGQWMTGSWTECSVTCGKGQMFRPVLCVGDGQIMEDGVCRVRRQHKPMSVKGCSMEDCPRYKWFKGEWEECSASCGGGERRRGVVCQNRDTGETAEESDCSHRRKPHTVMACNRDPCRAMRAKWIAGQWSECSRTCNAGTQVRQVICQAFSKQGWPIPGNADICDESVKPPTSSECNLGGCEDEAVWFTGEWSECSATCGEGTQVREVECQDRYGRRIAENACQVPAIRPVSSRECSLRSCQQSSCKDIQQLGNITEDGEYKLLINGHFMNIFCYQMSSTSPLEFLTLPQDVENFSEIYSKRLLAPLHCPYEGRRNESCSCTNAGHQEAGYTTFSKVRLNITSLEIITTDSTFARVHQGFFVPYATAGDCYSAVECPQGNFRINLRTTGFTVSSESEWSTKGYAVSKVIRATESNQFIEGHCGGYCGVCLPSRLKGRVIPLDVL</sequence>
<dbReference type="Pfam" id="PF19236">
    <property type="entry name" value="ADAMTS_CR_3"/>
    <property type="match status" value="1"/>
</dbReference>
<keyword evidence="12" id="KW-0325">Glycoprotein</keyword>
<dbReference type="GO" id="GO:0030198">
    <property type="term" value="P:extracellular matrix organization"/>
    <property type="evidence" value="ECO:0007669"/>
    <property type="project" value="InterPro"/>
</dbReference>
<dbReference type="GO" id="GO:0004222">
    <property type="term" value="F:metalloendopeptidase activity"/>
    <property type="evidence" value="ECO:0007669"/>
    <property type="project" value="InterPro"/>
</dbReference>
<keyword evidence="10" id="KW-0482">Metalloprotease</keyword>
<reference evidence="19" key="1">
    <citation type="submission" date="2021-10" db="EMBL/GenBank/DDBJ databases">
        <title>Tropical sea cucumber genome reveals ecological adaptation and Cuvierian tubules defense mechanism.</title>
        <authorList>
            <person name="Chen T."/>
        </authorList>
    </citation>
    <scope>NUCLEOTIDE SEQUENCE</scope>
    <source>
        <strain evidence="19">Nanhai2018</strain>
        <tissue evidence="19">Muscle</tissue>
    </source>
</reference>
<keyword evidence="4" id="KW-0645">Protease</keyword>
<feature type="disulfide bond" evidence="15">
    <location>
        <begin position="543"/>
        <end position="585"/>
    </location>
</feature>
<dbReference type="InterPro" id="IPR036383">
    <property type="entry name" value="TSP1_rpt_sf"/>
</dbReference>
<feature type="binding site" evidence="14 16">
    <location>
        <position position="443"/>
    </location>
    <ligand>
        <name>Zn(2+)</name>
        <dbReference type="ChEBI" id="CHEBI:29105"/>
        <note>catalytic</note>
    </ligand>
</feature>
<feature type="disulfide bond" evidence="15">
    <location>
        <begin position="628"/>
        <end position="640"/>
    </location>
</feature>
<dbReference type="SUPFAM" id="SSF55486">
    <property type="entry name" value="Metalloproteases ('zincins'), catalytic domain"/>
    <property type="match status" value="1"/>
</dbReference>
<evidence type="ECO:0000256" key="7">
    <source>
        <dbReference type="ARBA" id="ARBA00022737"/>
    </source>
</evidence>
<dbReference type="Gene3D" id="2.60.120.830">
    <property type="match status" value="1"/>
</dbReference>
<dbReference type="InterPro" id="IPR013273">
    <property type="entry name" value="ADAMTS/ADAMTS-like"/>
</dbReference>
<feature type="disulfide bond" evidence="15">
    <location>
        <begin position="613"/>
        <end position="650"/>
    </location>
</feature>
<feature type="disulfide bond" evidence="15">
    <location>
        <begin position="617"/>
        <end position="655"/>
    </location>
</feature>
<evidence type="ECO:0000256" key="10">
    <source>
        <dbReference type="ARBA" id="ARBA00023049"/>
    </source>
</evidence>
<evidence type="ECO:0000256" key="9">
    <source>
        <dbReference type="ARBA" id="ARBA00022833"/>
    </source>
</evidence>
<keyword evidence="14" id="KW-0106">Calcium</keyword>
<keyword evidence="5 14" id="KW-0479">Metal-binding</keyword>
<dbReference type="Pfam" id="PF01421">
    <property type="entry name" value="Reprolysin"/>
    <property type="match status" value="1"/>
</dbReference>
<dbReference type="Pfam" id="PF17771">
    <property type="entry name" value="ADAMTS_CR_2"/>
    <property type="match status" value="1"/>
</dbReference>
<keyword evidence="2" id="KW-0964">Secreted</keyword>
<dbReference type="FunFam" id="2.20.100.10:FF:000005">
    <property type="entry name" value="ADAM metallopeptidase with thrombospondin type 1 motif 9"/>
    <property type="match status" value="6"/>
</dbReference>
<feature type="binding site" evidence="14">
    <location>
        <position position="388"/>
    </location>
    <ligand>
        <name>Ca(2+)</name>
        <dbReference type="ChEBI" id="CHEBI:29108"/>
        <label>1</label>
    </ligand>
</feature>
<dbReference type="Pfam" id="PF05986">
    <property type="entry name" value="ADAMTS_spacer1"/>
    <property type="match status" value="1"/>
</dbReference>
<dbReference type="PANTHER" id="PTHR13723">
    <property type="entry name" value="ADAMTS A DISINTEGRIN AND METALLOPROTEASE WITH THROMBOSPONDIN MOTIFS PROTEASE"/>
    <property type="match status" value="1"/>
</dbReference>
<comment type="caution">
    <text evidence="16">Lacks conserved residue(s) required for the propagation of feature annotation.</text>
</comment>
<feature type="binding site" evidence="14">
    <location>
        <position position="498"/>
    </location>
    <ligand>
        <name>Ca(2+)</name>
        <dbReference type="ChEBI" id="CHEBI:29108"/>
        <label>1</label>
    </ligand>
</feature>
<evidence type="ECO:0000259" key="18">
    <source>
        <dbReference type="PROSITE" id="PS51046"/>
    </source>
</evidence>
<feature type="domain" description="GON" evidence="18">
    <location>
        <begin position="1592"/>
        <end position="1792"/>
    </location>
</feature>
<feature type="binding site" evidence="14">
    <location>
        <position position="298"/>
    </location>
    <ligand>
        <name>Ca(2+)</name>
        <dbReference type="ChEBI" id="CHEBI:29108"/>
        <label>2</label>
    </ligand>
</feature>
<dbReference type="GO" id="GO:0008270">
    <property type="term" value="F:zinc ion binding"/>
    <property type="evidence" value="ECO:0007669"/>
    <property type="project" value="InterPro"/>
</dbReference>
<evidence type="ECO:0000256" key="4">
    <source>
        <dbReference type="ARBA" id="ARBA00022670"/>
    </source>
</evidence>
<dbReference type="Gene3D" id="3.40.390.10">
    <property type="entry name" value="Collagenase (Catalytic Domain)"/>
    <property type="match status" value="1"/>
</dbReference>
<feature type="disulfide bond" evidence="15">
    <location>
        <begin position="455"/>
        <end position="482"/>
    </location>
</feature>
<evidence type="ECO:0000256" key="1">
    <source>
        <dbReference type="ARBA" id="ARBA00004498"/>
    </source>
</evidence>
<keyword evidence="3" id="KW-0272">Extracellular matrix</keyword>
<dbReference type="FunFam" id="3.40.390.10:FF:000001">
    <property type="entry name" value="A disintegrin and metalloproteinase with thrombospondin motifs 1"/>
    <property type="match status" value="1"/>
</dbReference>
<feature type="binding site" evidence="14 16">
    <location>
        <position position="439"/>
    </location>
    <ligand>
        <name>Zn(2+)</name>
        <dbReference type="ChEBI" id="CHEBI:29105"/>
        <note>catalytic</note>
    </ligand>
</feature>
<dbReference type="Proteomes" id="UP001152320">
    <property type="component" value="Chromosome 2"/>
</dbReference>
<dbReference type="InterPro" id="IPR002870">
    <property type="entry name" value="Peptidase_M12B_N"/>
</dbReference>
<evidence type="ECO:0000256" key="8">
    <source>
        <dbReference type="ARBA" id="ARBA00022801"/>
    </source>
</evidence>
<evidence type="ECO:0000256" key="16">
    <source>
        <dbReference type="PROSITE-ProRule" id="PRU00276"/>
    </source>
</evidence>
<keyword evidence="6" id="KW-0732">Signal</keyword>
<dbReference type="InterPro" id="IPR000884">
    <property type="entry name" value="TSP1_rpt"/>
</dbReference>
<evidence type="ECO:0000256" key="3">
    <source>
        <dbReference type="ARBA" id="ARBA00022530"/>
    </source>
</evidence>
<dbReference type="PROSITE" id="PS51046">
    <property type="entry name" value="GON"/>
    <property type="match status" value="1"/>
</dbReference>
<dbReference type="SUPFAM" id="SSF82895">
    <property type="entry name" value="TSP-1 type 1 repeat"/>
    <property type="match status" value="11"/>
</dbReference>
<feature type="disulfide bond" evidence="15">
    <location>
        <begin position="371"/>
        <end position="423"/>
    </location>
</feature>
<dbReference type="InterPro" id="IPR024079">
    <property type="entry name" value="MetalloPept_cat_dom_sf"/>
</dbReference>
<comment type="subcellular location">
    <subcellularLocation>
        <location evidence="1">Secreted</location>
        <location evidence="1">Extracellular space</location>
        <location evidence="1">Extracellular matrix</location>
    </subcellularLocation>
</comment>
<evidence type="ECO:0000256" key="13">
    <source>
        <dbReference type="PIRSR" id="PIRSR613273-1"/>
    </source>
</evidence>
<name>A0A9Q1HIY1_HOLLE</name>
<dbReference type="InterPro" id="IPR001590">
    <property type="entry name" value="Peptidase_M12B"/>
</dbReference>
<dbReference type="InterPro" id="IPR010294">
    <property type="entry name" value="ADAMTS_spacer1"/>
</dbReference>
<dbReference type="PROSITE" id="PS50215">
    <property type="entry name" value="ADAM_MEPRO"/>
    <property type="match status" value="1"/>
</dbReference>
<dbReference type="InterPro" id="IPR041645">
    <property type="entry name" value="ADAMTS_CR_2"/>
</dbReference>
<dbReference type="Pfam" id="PF08685">
    <property type="entry name" value="GON"/>
    <property type="match status" value="1"/>
</dbReference>
<dbReference type="Pfam" id="PF01562">
    <property type="entry name" value="Pep_M12B_propep"/>
    <property type="match status" value="1"/>
</dbReference>
<feature type="disulfide bond" evidence="15">
    <location>
        <begin position="399"/>
        <end position="405"/>
    </location>
</feature>
<dbReference type="CDD" id="cd04273">
    <property type="entry name" value="ZnMc_ADAMTS_like"/>
    <property type="match status" value="1"/>
</dbReference>
<dbReference type="GO" id="GO:0006508">
    <property type="term" value="P:proteolysis"/>
    <property type="evidence" value="ECO:0007669"/>
    <property type="project" value="UniProtKB-KW"/>
</dbReference>
<dbReference type="InterPro" id="IPR050439">
    <property type="entry name" value="ADAMTS_ADAMTS-like"/>
</dbReference>
<feature type="disulfide bond" evidence="15">
    <location>
        <begin position="524"/>
        <end position="548"/>
    </location>
</feature>
<dbReference type="EMBL" id="JAIZAY010000002">
    <property type="protein sequence ID" value="KAJ8046666.1"/>
    <property type="molecule type" value="Genomic_DNA"/>
</dbReference>
<dbReference type="InterPro" id="IPR045371">
    <property type="entry name" value="ADAMTS_CR_3"/>
</dbReference>
<protein>
    <submittedName>
        <fullName evidence="19">A disintegrin and metalloproteinase with thrombospondin motifs 9</fullName>
    </submittedName>
</protein>
<dbReference type="FunFam" id="2.60.120.830:FF:000001">
    <property type="entry name" value="A disintegrin and metalloproteinase with thrombospondin motifs 1"/>
    <property type="match status" value="1"/>
</dbReference>
<dbReference type="Gene3D" id="2.20.100.10">
    <property type="entry name" value="Thrombospondin type-1 (TSP1) repeat"/>
    <property type="match status" value="11"/>
</dbReference>